<keyword evidence="2" id="KW-1185">Reference proteome</keyword>
<proteinExistence type="predicted"/>
<reference evidence="1" key="1">
    <citation type="submission" date="2018-11" db="EMBL/GenBank/DDBJ databases">
        <authorList>
            <person name="Grassa J C."/>
        </authorList>
    </citation>
    <scope>NUCLEOTIDE SEQUENCE [LARGE SCALE GENOMIC DNA]</scope>
</reference>
<evidence type="ECO:0000313" key="2">
    <source>
        <dbReference type="Proteomes" id="UP000596661"/>
    </source>
</evidence>
<accession>A0A803NL07</accession>
<sequence>MVKLSPLCTPIGSLVGDSSLIKVMFNPQILLSYFIDDNGCWNKDWLLEFFDHELVLAILVVPIGDPTLPDSLIWERHTSGSFTVNSAYHLAKFSASLPTSSDNHSFIRWWKAL</sequence>
<dbReference type="Proteomes" id="UP000596661">
    <property type="component" value="Chromosome 1"/>
</dbReference>
<protein>
    <submittedName>
        <fullName evidence="1">Uncharacterized protein</fullName>
    </submittedName>
</protein>
<dbReference type="Gramene" id="evm.model.01.2396">
    <property type="protein sequence ID" value="cds.evm.model.01.2396"/>
    <property type="gene ID" value="evm.TU.01.2396"/>
</dbReference>
<dbReference type="EMBL" id="UZAU01000073">
    <property type="status" value="NOT_ANNOTATED_CDS"/>
    <property type="molecule type" value="Genomic_DNA"/>
</dbReference>
<reference evidence="1" key="2">
    <citation type="submission" date="2021-03" db="UniProtKB">
        <authorList>
            <consortium name="EnsemblPlants"/>
        </authorList>
    </citation>
    <scope>IDENTIFICATION</scope>
</reference>
<dbReference type="AlphaFoldDB" id="A0A803NL07"/>
<organism evidence="1 2">
    <name type="scientific">Cannabis sativa</name>
    <name type="common">Hemp</name>
    <name type="synonym">Marijuana</name>
    <dbReference type="NCBI Taxonomy" id="3483"/>
    <lineage>
        <taxon>Eukaryota</taxon>
        <taxon>Viridiplantae</taxon>
        <taxon>Streptophyta</taxon>
        <taxon>Embryophyta</taxon>
        <taxon>Tracheophyta</taxon>
        <taxon>Spermatophyta</taxon>
        <taxon>Magnoliopsida</taxon>
        <taxon>eudicotyledons</taxon>
        <taxon>Gunneridae</taxon>
        <taxon>Pentapetalae</taxon>
        <taxon>rosids</taxon>
        <taxon>fabids</taxon>
        <taxon>Rosales</taxon>
        <taxon>Cannabaceae</taxon>
        <taxon>Cannabis</taxon>
    </lineage>
</organism>
<dbReference type="EnsemblPlants" id="evm.model.01.2396">
    <property type="protein sequence ID" value="cds.evm.model.01.2396"/>
    <property type="gene ID" value="evm.TU.01.2396"/>
</dbReference>
<evidence type="ECO:0000313" key="1">
    <source>
        <dbReference type="EnsemblPlants" id="cds.evm.model.01.2396"/>
    </source>
</evidence>
<name>A0A803NL07_CANSA</name>